<sequence>MSSESLQTSDWFPFPLNLVPKKLPKFYSKYEKPELQLESHFVEFIVIQKNIFKRKVDRKLQLDYYTKDLIIYTESDGVHDSAKCTHIVSYNPYSSIEPYGLSIIVKGRQDALIFWAKSEEDQQKILKEIEQFITICTRKKQK</sequence>
<keyword evidence="2" id="KW-1185">Reference proteome</keyword>
<name>A0A9Q0LML0_ANAIG</name>
<evidence type="ECO:0000313" key="2">
    <source>
        <dbReference type="Proteomes" id="UP001149090"/>
    </source>
</evidence>
<proteinExistence type="predicted"/>
<reference evidence="1" key="1">
    <citation type="submission" date="2022-10" db="EMBL/GenBank/DDBJ databases">
        <title>Novel sulphate-reducing endosymbionts in the free-living metamonad Anaeramoeba.</title>
        <authorList>
            <person name="Jerlstrom-Hultqvist J."/>
            <person name="Cepicka I."/>
            <person name="Gallot-Lavallee L."/>
            <person name="Salas-Leiva D."/>
            <person name="Curtis B.A."/>
            <person name="Zahonova K."/>
            <person name="Pipaliya S."/>
            <person name="Dacks J."/>
            <person name="Roger A.J."/>
        </authorList>
    </citation>
    <scope>NUCLEOTIDE SEQUENCE</scope>
    <source>
        <strain evidence="1">BMAN</strain>
    </source>
</reference>
<dbReference type="Proteomes" id="UP001149090">
    <property type="component" value="Unassembled WGS sequence"/>
</dbReference>
<dbReference type="AlphaFoldDB" id="A0A9Q0LML0"/>
<organism evidence="1 2">
    <name type="scientific">Anaeramoeba ignava</name>
    <name type="common">Anaerobic marine amoeba</name>
    <dbReference type="NCBI Taxonomy" id="1746090"/>
    <lineage>
        <taxon>Eukaryota</taxon>
        <taxon>Metamonada</taxon>
        <taxon>Anaeramoebidae</taxon>
        <taxon>Anaeramoeba</taxon>
    </lineage>
</organism>
<accession>A0A9Q0LML0</accession>
<protein>
    <submittedName>
        <fullName evidence="1">Uncharacterized protein</fullName>
    </submittedName>
</protein>
<dbReference type="EMBL" id="JAPDFW010000065">
    <property type="protein sequence ID" value="KAJ5075295.1"/>
    <property type="molecule type" value="Genomic_DNA"/>
</dbReference>
<evidence type="ECO:0000313" key="1">
    <source>
        <dbReference type="EMBL" id="KAJ5075295.1"/>
    </source>
</evidence>
<dbReference type="OrthoDB" id="10483186at2759"/>
<gene>
    <name evidence="1" type="ORF">M0811_07265</name>
</gene>
<comment type="caution">
    <text evidence="1">The sequence shown here is derived from an EMBL/GenBank/DDBJ whole genome shotgun (WGS) entry which is preliminary data.</text>
</comment>